<gene>
    <name evidence="5" type="ORF">BU16DRAFT_545258</name>
</gene>
<evidence type="ECO:0000256" key="1">
    <source>
        <dbReference type="ARBA" id="ARBA00008060"/>
    </source>
</evidence>
<sequence length="360" mass="38517">MPGNSSKYADKTEIPDSEDEFLTSSPDDVSNTKVDTSTKATKVLEVLVKVHPASAMEPVDEEEKDSDSITLLKDEKILEERVPTNDQPVLSAIAQQSTAIEEQAASDEDHQESSDLMRNSPLVARREDQVLLADDMLLDTHSTTTLVAEAPAASEEPAPVEYVQDIPAVMPIDGQVPDSSSSARVEDQASLAEDMQLDDHPGTISTAEAYSEAPVTQNESPTHTAPPTHDDLSHAGSSSPTTKTTPQKNPKSLKSDLATTLSTLTAERDALLATFAALPTISPLLQTPTPSTPSNSPPSNISDPSTVLPIAKDLITTHIKLLHTYNEIKDIGQGLMGLLADQRGVRIKEVQEEFGVGGKD</sequence>
<evidence type="ECO:0000256" key="4">
    <source>
        <dbReference type="SAM" id="MobiDB-lite"/>
    </source>
</evidence>
<organism evidence="5 6">
    <name type="scientific">Lophium mytilinum</name>
    <dbReference type="NCBI Taxonomy" id="390894"/>
    <lineage>
        <taxon>Eukaryota</taxon>
        <taxon>Fungi</taxon>
        <taxon>Dikarya</taxon>
        <taxon>Ascomycota</taxon>
        <taxon>Pezizomycotina</taxon>
        <taxon>Dothideomycetes</taxon>
        <taxon>Pleosporomycetidae</taxon>
        <taxon>Mytilinidiales</taxon>
        <taxon>Mytilinidiaceae</taxon>
        <taxon>Lophium</taxon>
    </lineage>
</organism>
<dbReference type="Pfam" id="PF07061">
    <property type="entry name" value="Swi5"/>
    <property type="match status" value="1"/>
</dbReference>
<dbReference type="AlphaFoldDB" id="A0A6A6Q8F1"/>
<keyword evidence="3" id="KW-0234">DNA repair</keyword>
<dbReference type="InterPro" id="IPR010760">
    <property type="entry name" value="DNA-repair_Swi5"/>
</dbReference>
<keyword evidence="2" id="KW-0227">DNA damage</keyword>
<name>A0A6A6Q8F1_9PEZI</name>
<dbReference type="EMBL" id="MU004202">
    <property type="protein sequence ID" value="KAF2488595.1"/>
    <property type="molecule type" value="Genomic_DNA"/>
</dbReference>
<dbReference type="Proteomes" id="UP000799750">
    <property type="component" value="Unassembled WGS sequence"/>
</dbReference>
<proteinExistence type="inferred from homology"/>
<dbReference type="GO" id="GO:0000709">
    <property type="term" value="P:meiotic joint molecule formation"/>
    <property type="evidence" value="ECO:0007669"/>
    <property type="project" value="TreeGrafter"/>
</dbReference>
<feature type="compositionally biased region" description="Polar residues" evidence="4">
    <location>
        <begin position="22"/>
        <end position="37"/>
    </location>
</feature>
<dbReference type="GO" id="GO:0010772">
    <property type="term" value="P:meiotic DNA recombinase assembly involved in reciprocal meiotic recombination"/>
    <property type="evidence" value="ECO:0007669"/>
    <property type="project" value="TreeGrafter"/>
</dbReference>
<feature type="region of interest" description="Disordered" evidence="4">
    <location>
        <begin position="211"/>
        <end position="255"/>
    </location>
</feature>
<evidence type="ECO:0000313" key="5">
    <source>
        <dbReference type="EMBL" id="KAF2488595.1"/>
    </source>
</evidence>
<feature type="compositionally biased region" description="Polar residues" evidence="4">
    <location>
        <begin position="211"/>
        <end position="225"/>
    </location>
</feature>
<feature type="region of interest" description="Disordered" evidence="4">
    <location>
        <begin position="96"/>
        <end position="122"/>
    </location>
</feature>
<comment type="similarity">
    <text evidence="1">Belongs to the SWI5/SAE3 family.</text>
</comment>
<feature type="region of interest" description="Disordered" evidence="4">
    <location>
        <begin position="1"/>
        <end position="37"/>
    </location>
</feature>
<evidence type="ECO:0000256" key="3">
    <source>
        <dbReference type="ARBA" id="ARBA00023204"/>
    </source>
</evidence>
<dbReference type="PANTHER" id="PTHR28529">
    <property type="entry name" value="DNA REPAIR PROTEIN SWI5 HOMOLOG"/>
    <property type="match status" value="1"/>
</dbReference>
<feature type="compositionally biased region" description="Low complexity" evidence="4">
    <location>
        <begin position="237"/>
        <end position="255"/>
    </location>
</feature>
<evidence type="ECO:0008006" key="7">
    <source>
        <dbReference type="Google" id="ProtNLM"/>
    </source>
</evidence>
<keyword evidence="6" id="KW-1185">Reference proteome</keyword>
<dbReference type="GO" id="GO:0034974">
    <property type="term" value="C:Swi5-Swi2 complex"/>
    <property type="evidence" value="ECO:0007669"/>
    <property type="project" value="TreeGrafter"/>
</dbReference>
<protein>
    <recommendedName>
        <fullName evidence="7">Swi5-domain-containing protein</fullName>
    </recommendedName>
</protein>
<feature type="region of interest" description="Disordered" evidence="4">
    <location>
        <begin position="284"/>
        <end position="304"/>
    </location>
</feature>
<evidence type="ECO:0000256" key="2">
    <source>
        <dbReference type="ARBA" id="ARBA00022763"/>
    </source>
</evidence>
<dbReference type="Gene3D" id="1.20.5.170">
    <property type="match status" value="1"/>
</dbReference>
<dbReference type="PANTHER" id="PTHR28529:SF2">
    <property type="entry name" value="DNA REPAIR PROTEIN SWI5 HOMOLOG"/>
    <property type="match status" value="1"/>
</dbReference>
<dbReference type="GO" id="GO:0032798">
    <property type="term" value="C:Swi5-Sfr1 complex"/>
    <property type="evidence" value="ECO:0007669"/>
    <property type="project" value="TreeGrafter"/>
</dbReference>
<accession>A0A6A6Q8F1</accession>
<evidence type="ECO:0000313" key="6">
    <source>
        <dbReference type="Proteomes" id="UP000799750"/>
    </source>
</evidence>
<reference evidence="5" key="1">
    <citation type="journal article" date="2020" name="Stud. Mycol.">
        <title>101 Dothideomycetes genomes: a test case for predicting lifestyles and emergence of pathogens.</title>
        <authorList>
            <person name="Haridas S."/>
            <person name="Albert R."/>
            <person name="Binder M."/>
            <person name="Bloem J."/>
            <person name="Labutti K."/>
            <person name="Salamov A."/>
            <person name="Andreopoulos B."/>
            <person name="Baker S."/>
            <person name="Barry K."/>
            <person name="Bills G."/>
            <person name="Bluhm B."/>
            <person name="Cannon C."/>
            <person name="Castanera R."/>
            <person name="Culley D."/>
            <person name="Daum C."/>
            <person name="Ezra D."/>
            <person name="Gonzalez J."/>
            <person name="Henrissat B."/>
            <person name="Kuo A."/>
            <person name="Liang C."/>
            <person name="Lipzen A."/>
            <person name="Lutzoni F."/>
            <person name="Magnuson J."/>
            <person name="Mondo S."/>
            <person name="Nolan M."/>
            <person name="Ohm R."/>
            <person name="Pangilinan J."/>
            <person name="Park H.-J."/>
            <person name="Ramirez L."/>
            <person name="Alfaro M."/>
            <person name="Sun H."/>
            <person name="Tritt A."/>
            <person name="Yoshinaga Y."/>
            <person name="Zwiers L.-H."/>
            <person name="Turgeon B."/>
            <person name="Goodwin S."/>
            <person name="Spatafora J."/>
            <person name="Crous P."/>
            <person name="Grigoriev I."/>
        </authorList>
    </citation>
    <scope>NUCLEOTIDE SEQUENCE</scope>
    <source>
        <strain evidence="5">CBS 269.34</strain>
    </source>
</reference>
<dbReference type="OrthoDB" id="255837at2759"/>